<evidence type="ECO:0000256" key="1">
    <source>
        <dbReference type="ARBA" id="ARBA00022598"/>
    </source>
</evidence>
<dbReference type="InterPro" id="IPR006336">
    <property type="entry name" value="GCS2"/>
</dbReference>
<evidence type="ECO:0000256" key="2">
    <source>
        <dbReference type="ARBA" id="ARBA00022741"/>
    </source>
</evidence>
<dbReference type="EC" id="6.3.2.2" evidence="5"/>
<evidence type="ECO:0000313" key="6">
    <source>
        <dbReference type="EMBL" id="GAA3665156.1"/>
    </source>
</evidence>
<dbReference type="Proteomes" id="UP001500752">
    <property type="component" value="Unassembled WGS sequence"/>
</dbReference>
<dbReference type="Pfam" id="PF04107">
    <property type="entry name" value="GCS2"/>
    <property type="match status" value="1"/>
</dbReference>
<dbReference type="NCBIfam" id="NF010041">
    <property type="entry name" value="PRK13517.1-1"/>
    <property type="match status" value="1"/>
</dbReference>
<dbReference type="HAMAP" id="MF_01609">
    <property type="entry name" value="Glu_cys_ligase_2"/>
    <property type="match status" value="1"/>
</dbReference>
<accession>A0ABP7BRD4</accession>
<proteinExistence type="inferred from homology"/>
<dbReference type="PANTHER" id="PTHR36510">
    <property type="entry name" value="GLUTAMATE--CYSTEINE LIGASE 2-RELATED"/>
    <property type="match status" value="1"/>
</dbReference>
<keyword evidence="7" id="KW-1185">Reference proteome</keyword>
<comment type="caution">
    <text evidence="6">The sequence shown here is derived from an EMBL/GenBank/DDBJ whole genome shotgun (WGS) entry which is preliminary data.</text>
</comment>
<comment type="function">
    <text evidence="5">ATP-dependent carboxylate-amine ligase which exhibits weak glutamate--cysteine ligase activity.</text>
</comment>
<evidence type="ECO:0000256" key="4">
    <source>
        <dbReference type="ARBA" id="ARBA00048819"/>
    </source>
</evidence>
<evidence type="ECO:0000313" key="7">
    <source>
        <dbReference type="Proteomes" id="UP001500752"/>
    </source>
</evidence>
<organism evidence="6 7">
    <name type="scientific">Arthrobacter ginkgonis</name>
    <dbReference type="NCBI Taxonomy" id="1630594"/>
    <lineage>
        <taxon>Bacteria</taxon>
        <taxon>Bacillati</taxon>
        <taxon>Actinomycetota</taxon>
        <taxon>Actinomycetes</taxon>
        <taxon>Micrococcales</taxon>
        <taxon>Micrococcaceae</taxon>
        <taxon>Arthrobacter</taxon>
    </lineage>
</organism>
<protein>
    <recommendedName>
        <fullName evidence="5">Putative glutamate--cysteine ligase 2</fullName>
        <ecNumber evidence="5">6.3.2.2</ecNumber>
    </recommendedName>
    <alternativeName>
        <fullName evidence="5">Gamma-glutamylcysteine synthetase 2</fullName>
        <shortName evidence="5">GCS 2</shortName>
        <shortName evidence="5">Gamma-GCS 2</shortName>
    </alternativeName>
</protein>
<dbReference type="SUPFAM" id="SSF55931">
    <property type="entry name" value="Glutamine synthetase/guanido kinase"/>
    <property type="match status" value="1"/>
</dbReference>
<evidence type="ECO:0000256" key="3">
    <source>
        <dbReference type="ARBA" id="ARBA00022840"/>
    </source>
</evidence>
<dbReference type="InterPro" id="IPR050141">
    <property type="entry name" value="GCL_type2/YbdK_subfam"/>
</dbReference>
<sequence length="370" mass="40386">MYVRSYGVEEELLLVDADTLQPSPVAKSTVEAGHRRTDAGHEVTLELQQEQIEVVCPPRTTLAGQLEAIQEGRALAREVASRAGAWPIALAVSPFPVVPHTVPAPRPLLLRERFGLTAREQLTCGFHVHVAIGSREEGVAVLDRIRIWMPVLLALSSNSPFWSGTDTGYHSYRNQLWSRWPTTGPNEVFGSAAAYDEHCRQLLSSGVPVDARMLYFDARLSPHLSTVEVRVADVCLDARHAAVLATLVRALVEAAARAWHRGAPPLAVGVNVLRAWTWSASRSGVDGHLVDPWRGVPAPAGDVVARLLDLVRPVLGEYGEEQTVAAAIGDILRHGTGARRQREAYRQGGLAHVLRTAMDATHRQHPIPAR</sequence>
<comment type="similarity">
    <text evidence="5">Belongs to the glutamate--cysteine ligase type 2 family. YbdK subfamily.</text>
</comment>
<dbReference type="InterPro" id="IPR014746">
    <property type="entry name" value="Gln_synth/guanido_kin_cat_dom"/>
</dbReference>
<name>A0ABP7BRD4_9MICC</name>
<dbReference type="NCBIfam" id="TIGR02050">
    <property type="entry name" value="gshA_cyan_rel"/>
    <property type="match status" value="1"/>
</dbReference>
<dbReference type="GO" id="GO:0016874">
    <property type="term" value="F:ligase activity"/>
    <property type="evidence" value="ECO:0007669"/>
    <property type="project" value="UniProtKB-KW"/>
</dbReference>
<comment type="catalytic activity">
    <reaction evidence="4 5">
        <text>L-cysteine + L-glutamate + ATP = gamma-L-glutamyl-L-cysteine + ADP + phosphate + H(+)</text>
        <dbReference type="Rhea" id="RHEA:13285"/>
        <dbReference type="ChEBI" id="CHEBI:15378"/>
        <dbReference type="ChEBI" id="CHEBI:29985"/>
        <dbReference type="ChEBI" id="CHEBI:30616"/>
        <dbReference type="ChEBI" id="CHEBI:35235"/>
        <dbReference type="ChEBI" id="CHEBI:43474"/>
        <dbReference type="ChEBI" id="CHEBI:58173"/>
        <dbReference type="ChEBI" id="CHEBI:456216"/>
        <dbReference type="EC" id="6.3.2.2"/>
    </reaction>
</comment>
<dbReference type="Gene3D" id="3.30.590.20">
    <property type="match status" value="1"/>
</dbReference>
<keyword evidence="2 5" id="KW-0547">Nucleotide-binding</keyword>
<evidence type="ECO:0000256" key="5">
    <source>
        <dbReference type="HAMAP-Rule" id="MF_01609"/>
    </source>
</evidence>
<keyword evidence="1 5" id="KW-0436">Ligase</keyword>
<dbReference type="InterPro" id="IPR011793">
    <property type="entry name" value="YbdK"/>
</dbReference>
<dbReference type="RefSeq" id="WP_425547994.1">
    <property type="nucleotide sequence ID" value="NZ_BAABEO010000001.1"/>
</dbReference>
<dbReference type="PANTHER" id="PTHR36510:SF1">
    <property type="entry name" value="GLUTAMATE--CYSTEINE LIGASE 2-RELATED"/>
    <property type="match status" value="1"/>
</dbReference>
<gene>
    <name evidence="6" type="ORF">GCM10023081_00050</name>
</gene>
<reference evidence="7" key="1">
    <citation type="journal article" date="2019" name="Int. J. Syst. Evol. Microbiol.">
        <title>The Global Catalogue of Microorganisms (GCM) 10K type strain sequencing project: providing services to taxonomists for standard genome sequencing and annotation.</title>
        <authorList>
            <consortium name="The Broad Institute Genomics Platform"/>
            <consortium name="The Broad Institute Genome Sequencing Center for Infectious Disease"/>
            <person name="Wu L."/>
            <person name="Ma J."/>
        </authorList>
    </citation>
    <scope>NUCLEOTIDE SEQUENCE [LARGE SCALE GENOMIC DNA]</scope>
    <source>
        <strain evidence="7">JCM 30742</strain>
    </source>
</reference>
<keyword evidence="3 5" id="KW-0067">ATP-binding</keyword>
<dbReference type="EMBL" id="BAABEO010000001">
    <property type="protein sequence ID" value="GAA3665156.1"/>
    <property type="molecule type" value="Genomic_DNA"/>
</dbReference>